<gene>
    <name evidence="1" type="ORF">J1N35_000679</name>
</gene>
<accession>A0A9D4AKQ9</accession>
<organism evidence="1 2">
    <name type="scientific">Gossypium stocksii</name>
    <dbReference type="NCBI Taxonomy" id="47602"/>
    <lineage>
        <taxon>Eukaryota</taxon>
        <taxon>Viridiplantae</taxon>
        <taxon>Streptophyta</taxon>
        <taxon>Embryophyta</taxon>
        <taxon>Tracheophyta</taxon>
        <taxon>Spermatophyta</taxon>
        <taxon>Magnoliopsida</taxon>
        <taxon>eudicotyledons</taxon>
        <taxon>Gunneridae</taxon>
        <taxon>Pentapetalae</taxon>
        <taxon>rosids</taxon>
        <taxon>malvids</taxon>
        <taxon>Malvales</taxon>
        <taxon>Malvaceae</taxon>
        <taxon>Malvoideae</taxon>
        <taxon>Gossypium</taxon>
    </lineage>
</organism>
<proteinExistence type="predicted"/>
<dbReference type="EMBL" id="JAIQCV010000001">
    <property type="protein sequence ID" value="KAH1129301.1"/>
    <property type="molecule type" value="Genomic_DNA"/>
</dbReference>
<reference evidence="1 2" key="1">
    <citation type="journal article" date="2021" name="Plant Biotechnol. J.">
        <title>Multi-omics assisted identification of the key and species-specific regulatory components of drought-tolerant mechanisms in Gossypium stocksii.</title>
        <authorList>
            <person name="Yu D."/>
            <person name="Ke L."/>
            <person name="Zhang D."/>
            <person name="Wu Y."/>
            <person name="Sun Y."/>
            <person name="Mei J."/>
            <person name="Sun J."/>
            <person name="Sun Y."/>
        </authorList>
    </citation>
    <scope>NUCLEOTIDE SEQUENCE [LARGE SCALE GENOMIC DNA]</scope>
    <source>
        <strain evidence="2">cv. E1</strain>
        <tissue evidence="1">Leaf</tissue>
    </source>
</reference>
<sequence>MTMKVSSIKYQFCALVDLVRYDAFDIKDARGLEAMVQMHLDSGPLLLELYMEFSRSNEGFATSTSFPIPEARTIENVDSPTTLLESSHYDILEPSMGRHSSVLTLDFNRGRQNIELSSFDGRIKYMAPGMVATFSGWQLTCDFECFNTYTRREGIVPMTFTGKGTSNTVNIGKPKNEDDNKFNVDPPRGHSVDVSEVAFFLNQSLF</sequence>
<name>A0A9D4AKQ9_9ROSI</name>
<comment type="caution">
    <text evidence="1">The sequence shown here is derived from an EMBL/GenBank/DDBJ whole genome shotgun (WGS) entry which is preliminary data.</text>
</comment>
<keyword evidence="2" id="KW-1185">Reference proteome</keyword>
<protein>
    <submittedName>
        <fullName evidence="1">Uncharacterized protein</fullName>
    </submittedName>
</protein>
<evidence type="ECO:0000313" key="2">
    <source>
        <dbReference type="Proteomes" id="UP000828251"/>
    </source>
</evidence>
<dbReference type="AlphaFoldDB" id="A0A9D4AKQ9"/>
<evidence type="ECO:0000313" key="1">
    <source>
        <dbReference type="EMBL" id="KAH1129301.1"/>
    </source>
</evidence>
<dbReference type="Proteomes" id="UP000828251">
    <property type="component" value="Unassembled WGS sequence"/>
</dbReference>